<dbReference type="Pfam" id="PF00023">
    <property type="entry name" value="Ank"/>
    <property type="match status" value="1"/>
</dbReference>
<keyword evidence="4" id="KW-1185">Reference proteome</keyword>
<name>A0A8S1H3T3_9PELO</name>
<evidence type="ECO:0000313" key="3">
    <source>
        <dbReference type="EMBL" id="CAD6189468.1"/>
    </source>
</evidence>
<sequence>MFSALRFATDRGFSCATSLVVELLTVFCTIETGRISLFLETALNSTVFVQSSIPSNMLRCICWEGVISRIPIVFVRALLLLLFFKKGTRDFFRTLHEVLQEEEIYQQSFSKAKVDFQEFIRLFGCHEEDIMVNYQSFQSLIYDFTKSNDLQGIKSATQNESESFIATALNLPSHWIPLVEACREGLVDIVRFLVQLGADPEVHAAGFTMNQNDDVWSSSESPLELAIRRVGSKDLTDISDIRTQDDFMIIRILVEEGKVDLRKLLGSQPPLFLALEFCNLELAKYLCEHGASVQDRNSEGMTCLMMSDCYKSPKSRELFNFFVEQGLSVDAVTIREKTAVQIAVHQANPFLVKLLTAEGAKLTCCENGDPLLFRVAPVFENPETEIFDHLFEYVKDETQKKDAMLLRAATRILRQYDEFAREELEYAFEYAYGQDRDYNLEKEDVVPNPAYDSLREARSYREFQAAEDKKRFTILQCFIIRERILGQNHPHVRHELFEYIQNESYETALDIQDNPIRCYMLSLYKRYERPSSGVYAQQVGYLIALLRERILFLDGERRAAANLVFFVFDQICQMLIESERPFKEVYPAKWSMNLCEAAARLISMVRNFGYSDDTELIIRFSVVIRRFAKIVTLRRVPLFHFEVFYMKPRLISVFVDAGANINELDAEGSTALAKYLDEKDKKTLLRNASDKHFNRVVKAYLRDGARMFVCTKNNGNIFGDLQCVSNLSKLHLGKFITLKDMAAAAVEANFSGNYLKKVLPQSLCEYIGLRGKDFLSSLPMKKCCSHARRGIS</sequence>
<keyword evidence="2" id="KW-0040">ANK repeat</keyword>
<dbReference type="Gene3D" id="1.25.40.20">
    <property type="entry name" value="Ankyrin repeat-containing domain"/>
    <property type="match status" value="1"/>
</dbReference>
<dbReference type="Proteomes" id="UP000835052">
    <property type="component" value="Unassembled WGS sequence"/>
</dbReference>
<dbReference type="AlphaFoldDB" id="A0A8S1H3T3"/>
<dbReference type="SUPFAM" id="SSF48403">
    <property type="entry name" value="Ankyrin repeat"/>
    <property type="match status" value="1"/>
</dbReference>
<dbReference type="OrthoDB" id="539213at2759"/>
<organism evidence="3 4">
    <name type="scientific">Caenorhabditis auriculariae</name>
    <dbReference type="NCBI Taxonomy" id="2777116"/>
    <lineage>
        <taxon>Eukaryota</taxon>
        <taxon>Metazoa</taxon>
        <taxon>Ecdysozoa</taxon>
        <taxon>Nematoda</taxon>
        <taxon>Chromadorea</taxon>
        <taxon>Rhabditida</taxon>
        <taxon>Rhabditina</taxon>
        <taxon>Rhabditomorpha</taxon>
        <taxon>Rhabditoidea</taxon>
        <taxon>Rhabditidae</taxon>
        <taxon>Peloderinae</taxon>
        <taxon>Caenorhabditis</taxon>
    </lineage>
</organism>
<gene>
    <name evidence="3" type="ORF">CAUJ_LOCUS5387</name>
</gene>
<dbReference type="InterPro" id="IPR051637">
    <property type="entry name" value="Ank_repeat_dom-contain_49"/>
</dbReference>
<evidence type="ECO:0000313" key="4">
    <source>
        <dbReference type="Proteomes" id="UP000835052"/>
    </source>
</evidence>
<keyword evidence="1" id="KW-0677">Repeat</keyword>
<dbReference type="EMBL" id="CAJGYM010000011">
    <property type="protein sequence ID" value="CAD6189468.1"/>
    <property type="molecule type" value="Genomic_DNA"/>
</dbReference>
<comment type="caution">
    <text evidence="3">The sequence shown here is derived from an EMBL/GenBank/DDBJ whole genome shotgun (WGS) entry which is preliminary data.</text>
</comment>
<reference evidence="3" key="1">
    <citation type="submission" date="2020-10" db="EMBL/GenBank/DDBJ databases">
        <authorList>
            <person name="Kikuchi T."/>
        </authorList>
    </citation>
    <scope>NUCLEOTIDE SEQUENCE</scope>
    <source>
        <strain evidence="3">NKZ352</strain>
    </source>
</reference>
<evidence type="ECO:0000256" key="2">
    <source>
        <dbReference type="ARBA" id="ARBA00023043"/>
    </source>
</evidence>
<proteinExistence type="predicted"/>
<dbReference type="SMART" id="SM00248">
    <property type="entry name" value="ANK"/>
    <property type="match status" value="6"/>
</dbReference>
<dbReference type="PANTHER" id="PTHR24180">
    <property type="entry name" value="CYCLIN-DEPENDENT KINASE INHIBITOR 2C-RELATED"/>
    <property type="match status" value="1"/>
</dbReference>
<dbReference type="InterPro" id="IPR002110">
    <property type="entry name" value="Ankyrin_rpt"/>
</dbReference>
<dbReference type="PANTHER" id="PTHR24180:SF45">
    <property type="entry name" value="POLY [ADP-RIBOSE] POLYMERASE TANKYRASE"/>
    <property type="match status" value="1"/>
</dbReference>
<protein>
    <submittedName>
        <fullName evidence="3">Uncharacterized protein</fullName>
    </submittedName>
</protein>
<accession>A0A8S1H3T3</accession>
<dbReference type="InterPro" id="IPR036770">
    <property type="entry name" value="Ankyrin_rpt-contain_sf"/>
</dbReference>
<evidence type="ECO:0000256" key="1">
    <source>
        <dbReference type="ARBA" id="ARBA00022737"/>
    </source>
</evidence>